<dbReference type="Proteomes" id="UP001374599">
    <property type="component" value="Unassembled WGS sequence"/>
</dbReference>
<name>A0ACB5UDV4_9FIRM</name>
<sequence length="390" mass="42941">MKSRLLVLIILTSLFLTSCNSKLEGDITKDEKYGGLATYYEEDMEKPEYDVVKAKVIRVDRDDTTLERPNIPIEQDIRYQHLYIRILQGKHKGEEYSVRNTVEMVNPYRLVFNPGDKMYIYVYETDKGTVGNIHIYERCRDSAIFIIVISFLILLVVVGGFKGLKSVITLTFTIILIAFVMLPLILKGFNPLVVTVGIISVTTTFTLIIISGWNKKTRTAILGTVGGVLVAAFAAGLVGRVAMLTGLGDEQARMLAYIPQNRHLDFKGILLSGIIIGALGAVMDVSLSIASAMWEIEDNTPKISTKRLIKSGMNIGKDIMGSMSNTLILAYVGGSIHLLLLFIAYDITIVEILNMDMIASEIVRAVAGSIGLISAIPLTTWIGGTLGRKL</sequence>
<gene>
    <name evidence="1" type="ORF">AN2V17_00010</name>
</gene>
<reference evidence="1" key="1">
    <citation type="submission" date="2023-09" db="EMBL/GenBank/DDBJ databases">
        <title>Vallitalea sediminicola and Vallitalea maricola sp. nov., anaerobic bacteria isolated from marine sediment.</title>
        <authorList>
            <person name="Hirano S."/>
            <person name="Maeda A."/>
            <person name="Terahara T."/>
            <person name="Mori K."/>
            <person name="Hamada M."/>
            <person name="Matsumoto R."/>
            <person name="Kobayashi T."/>
        </authorList>
    </citation>
    <scope>NUCLEOTIDE SEQUENCE</scope>
    <source>
        <strain evidence="1">AN17-2</strain>
    </source>
</reference>
<evidence type="ECO:0000313" key="2">
    <source>
        <dbReference type="Proteomes" id="UP001374599"/>
    </source>
</evidence>
<evidence type="ECO:0000313" key="1">
    <source>
        <dbReference type="EMBL" id="GMQ60775.1"/>
    </source>
</evidence>
<comment type="caution">
    <text evidence="1">The sequence shown here is derived from an EMBL/GenBank/DDBJ whole genome shotgun (WGS) entry which is preliminary data.</text>
</comment>
<proteinExistence type="predicted"/>
<dbReference type="EMBL" id="BTPU01000001">
    <property type="protein sequence ID" value="GMQ60775.1"/>
    <property type="molecule type" value="Genomic_DNA"/>
</dbReference>
<accession>A0ACB5UDV4</accession>
<organism evidence="1 2">
    <name type="scientific">Vallitalea maricola</name>
    <dbReference type="NCBI Taxonomy" id="3074433"/>
    <lineage>
        <taxon>Bacteria</taxon>
        <taxon>Bacillati</taxon>
        <taxon>Bacillota</taxon>
        <taxon>Clostridia</taxon>
        <taxon>Lachnospirales</taxon>
        <taxon>Vallitaleaceae</taxon>
        <taxon>Vallitalea</taxon>
    </lineage>
</organism>
<protein>
    <submittedName>
        <fullName evidence="1">YibE/F family protein</fullName>
    </submittedName>
</protein>
<keyword evidence="2" id="KW-1185">Reference proteome</keyword>